<reference evidence="2 3" key="1">
    <citation type="submission" date="2016-04" db="EMBL/GenBank/DDBJ databases">
        <authorList>
            <person name="Chen L."/>
            <person name="Zhuang W."/>
            <person name="Wang G."/>
        </authorList>
    </citation>
    <scope>NUCLEOTIDE SEQUENCE [LARGE SCALE GENOMIC DNA]</scope>
    <source>
        <strain evidence="3">GR20</strain>
    </source>
</reference>
<evidence type="ECO:0008006" key="4">
    <source>
        <dbReference type="Google" id="ProtNLM"/>
    </source>
</evidence>
<dbReference type="SUPFAM" id="SSF48452">
    <property type="entry name" value="TPR-like"/>
    <property type="match status" value="1"/>
</dbReference>
<name>A0ABX3P5L4_9BACT</name>
<comment type="caution">
    <text evidence="2">The sequence shown here is derived from an EMBL/GenBank/DDBJ whole genome shotgun (WGS) entry which is preliminary data.</text>
</comment>
<dbReference type="Gene3D" id="1.25.40.10">
    <property type="entry name" value="Tetratricopeptide repeat domain"/>
    <property type="match status" value="1"/>
</dbReference>
<dbReference type="EMBL" id="LWBO01000001">
    <property type="protein sequence ID" value="OQP55219.1"/>
    <property type="molecule type" value="Genomic_DNA"/>
</dbReference>
<sequence length="347" mass="39314">MENNQLPENPGSAEPKGCINCGSRLVEEKFPTRLCSGCRELFIKFPIPLGIKLFGTGVGLVLIFAMFSIPKNFMLAKHLEKGKQYEAKKQYKSAQREFSDVVWEAPDNLEANEHLAIAAFYNLDLERFIKTVDKMQGKKVEDEALYNQLSDLVTRAKSFYPDEELGEVLMKYNKKKEVPDSVYTNYLKEKPDNGFALYSYAGILYGRNNLVGADSIFQRLLAVDAQHPFALRWMATIARQRGQLQESAQYCNKIIEINKEAGYAYASLARTRLKENKLAEGLQMAQKSVDIDKEDSYNEATLAIALHMNKQSAKSNDVIMELKQRKDSSVTGDLQFAMDVINQKDSL</sequence>
<evidence type="ECO:0000313" key="3">
    <source>
        <dbReference type="Proteomes" id="UP000192277"/>
    </source>
</evidence>
<dbReference type="Proteomes" id="UP000192277">
    <property type="component" value="Unassembled WGS sequence"/>
</dbReference>
<accession>A0ABX3P5L4</accession>
<protein>
    <recommendedName>
        <fullName evidence="4">Tetratricopeptide repeat protein</fullName>
    </recommendedName>
</protein>
<organism evidence="2 3">
    <name type="scientific">Niastella koreensis</name>
    <dbReference type="NCBI Taxonomy" id="354356"/>
    <lineage>
        <taxon>Bacteria</taxon>
        <taxon>Pseudomonadati</taxon>
        <taxon>Bacteroidota</taxon>
        <taxon>Chitinophagia</taxon>
        <taxon>Chitinophagales</taxon>
        <taxon>Chitinophagaceae</taxon>
        <taxon>Niastella</taxon>
    </lineage>
</organism>
<evidence type="ECO:0000313" key="2">
    <source>
        <dbReference type="EMBL" id="OQP55219.1"/>
    </source>
</evidence>
<gene>
    <name evidence="2" type="ORF">A4D02_02585</name>
</gene>
<keyword evidence="1" id="KW-1133">Transmembrane helix</keyword>
<keyword evidence="1" id="KW-0472">Membrane</keyword>
<keyword evidence="1" id="KW-0812">Transmembrane</keyword>
<dbReference type="RefSeq" id="WP_014222804.1">
    <property type="nucleotide sequence ID" value="NZ_LWBO01000001.1"/>
</dbReference>
<dbReference type="InterPro" id="IPR011990">
    <property type="entry name" value="TPR-like_helical_dom_sf"/>
</dbReference>
<keyword evidence="3" id="KW-1185">Reference proteome</keyword>
<evidence type="ECO:0000256" key="1">
    <source>
        <dbReference type="SAM" id="Phobius"/>
    </source>
</evidence>
<proteinExistence type="predicted"/>
<feature type="transmembrane region" description="Helical" evidence="1">
    <location>
        <begin position="49"/>
        <end position="69"/>
    </location>
</feature>